<dbReference type="EMBL" id="JACCJB010000006">
    <property type="protein sequence ID" value="KAF6226145.1"/>
    <property type="molecule type" value="Genomic_DNA"/>
</dbReference>
<reference evidence="1 2" key="1">
    <citation type="journal article" date="2020" name="Genomics">
        <title>Complete, high-quality genomes from long-read metagenomic sequencing of two wolf lichen thalli reveals enigmatic genome architecture.</title>
        <authorList>
            <person name="McKenzie S.K."/>
            <person name="Walston R.F."/>
            <person name="Allen J.L."/>
        </authorList>
    </citation>
    <scope>NUCLEOTIDE SEQUENCE [LARGE SCALE GENOMIC DNA]</scope>
    <source>
        <strain evidence="1">WasteWater1</strain>
    </source>
</reference>
<dbReference type="Proteomes" id="UP000593566">
    <property type="component" value="Unassembled WGS sequence"/>
</dbReference>
<dbReference type="AlphaFoldDB" id="A0A8H6FF83"/>
<evidence type="ECO:0000313" key="2">
    <source>
        <dbReference type="Proteomes" id="UP000593566"/>
    </source>
</evidence>
<evidence type="ECO:0008006" key="3">
    <source>
        <dbReference type="Google" id="ProtNLM"/>
    </source>
</evidence>
<comment type="caution">
    <text evidence="1">The sequence shown here is derived from an EMBL/GenBank/DDBJ whole genome shotgun (WGS) entry which is preliminary data.</text>
</comment>
<dbReference type="GeneID" id="59337406"/>
<gene>
    <name evidence="1" type="ORF">HO133_009011</name>
</gene>
<protein>
    <recommendedName>
        <fullName evidence="3">Carrier domain-containing protein</fullName>
    </recommendedName>
</protein>
<evidence type="ECO:0000313" key="1">
    <source>
        <dbReference type="EMBL" id="KAF6226145.1"/>
    </source>
</evidence>
<dbReference type="RefSeq" id="XP_037154698.1">
    <property type="nucleotide sequence ID" value="XM_037299872.1"/>
</dbReference>
<accession>A0A8H6FF83</accession>
<name>A0A8H6FF83_9LECA</name>
<keyword evidence="2" id="KW-1185">Reference proteome</keyword>
<sequence length="109" mass="11533">MSHGAFTAAIGAEVHASWYLVAAAASASDSEGTTAIVDPLAHLSRRGDSRNCREEGNTDAAKLMHVLGVDSLVAVGIRQWFRKEMEADVTVFVGFVRLLISSDGGDGKE</sequence>
<proteinExistence type="predicted"/>
<organism evidence="1 2">
    <name type="scientific">Letharia lupina</name>
    <dbReference type="NCBI Taxonomy" id="560253"/>
    <lineage>
        <taxon>Eukaryota</taxon>
        <taxon>Fungi</taxon>
        <taxon>Dikarya</taxon>
        <taxon>Ascomycota</taxon>
        <taxon>Pezizomycotina</taxon>
        <taxon>Lecanoromycetes</taxon>
        <taxon>OSLEUM clade</taxon>
        <taxon>Lecanoromycetidae</taxon>
        <taxon>Lecanorales</taxon>
        <taxon>Lecanorineae</taxon>
        <taxon>Parmeliaceae</taxon>
        <taxon>Letharia</taxon>
    </lineage>
</organism>